<proteinExistence type="predicted"/>
<reference evidence="2 3" key="1">
    <citation type="submission" date="2016-05" db="EMBL/GenBank/DDBJ databases">
        <title>Niabella ginsenosidivorans BS26 whole genome sequencing.</title>
        <authorList>
            <person name="Im W.T."/>
            <person name="Siddiqi M.Z."/>
        </authorList>
    </citation>
    <scope>NUCLEOTIDE SEQUENCE [LARGE SCALE GENOMIC DNA]</scope>
    <source>
        <strain evidence="2 3">BS26</strain>
    </source>
</reference>
<dbReference type="CDD" id="cd00038">
    <property type="entry name" value="CAP_ED"/>
    <property type="match status" value="1"/>
</dbReference>
<evidence type="ECO:0000313" key="3">
    <source>
        <dbReference type="Proteomes" id="UP000077667"/>
    </source>
</evidence>
<dbReference type="AlphaFoldDB" id="A0A1A9I2N1"/>
<dbReference type="STRING" id="1176587.A8C56_08235"/>
<dbReference type="OrthoDB" id="792939at2"/>
<dbReference type="InterPro" id="IPR014710">
    <property type="entry name" value="RmlC-like_jellyroll"/>
</dbReference>
<dbReference type="Proteomes" id="UP000077667">
    <property type="component" value="Chromosome"/>
</dbReference>
<evidence type="ECO:0000259" key="1">
    <source>
        <dbReference type="PROSITE" id="PS50042"/>
    </source>
</evidence>
<keyword evidence="3" id="KW-1185">Reference proteome</keyword>
<gene>
    <name evidence="2" type="ORF">A8C56_08235</name>
</gene>
<dbReference type="RefSeq" id="WP_067754381.1">
    <property type="nucleotide sequence ID" value="NZ_CP015772.1"/>
</dbReference>
<dbReference type="Pfam" id="PF00027">
    <property type="entry name" value="cNMP_binding"/>
    <property type="match status" value="1"/>
</dbReference>
<organism evidence="2 3">
    <name type="scientific">Niabella ginsenosidivorans</name>
    <dbReference type="NCBI Taxonomy" id="1176587"/>
    <lineage>
        <taxon>Bacteria</taxon>
        <taxon>Pseudomonadati</taxon>
        <taxon>Bacteroidota</taxon>
        <taxon>Chitinophagia</taxon>
        <taxon>Chitinophagales</taxon>
        <taxon>Chitinophagaceae</taxon>
        <taxon>Niabella</taxon>
    </lineage>
</organism>
<accession>A0A1A9I2N1</accession>
<dbReference type="InterPro" id="IPR018490">
    <property type="entry name" value="cNMP-bd_dom_sf"/>
</dbReference>
<evidence type="ECO:0000313" key="2">
    <source>
        <dbReference type="EMBL" id="ANH80970.1"/>
    </source>
</evidence>
<dbReference type="SUPFAM" id="SSF51206">
    <property type="entry name" value="cAMP-binding domain-like"/>
    <property type="match status" value="1"/>
</dbReference>
<name>A0A1A9I2N1_9BACT</name>
<dbReference type="KEGG" id="nia:A8C56_08235"/>
<dbReference type="EMBL" id="CP015772">
    <property type="protein sequence ID" value="ANH80970.1"/>
    <property type="molecule type" value="Genomic_DNA"/>
</dbReference>
<protein>
    <submittedName>
        <fullName evidence="2">Cyclic nucleotide-binding protein</fullName>
    </submittedName>
</protein>
<dbReference type="InterPro" id="IPR000595">
    <property type="entry name" value="cNMP-bd_dom"/>
</dbReference>
<dbReference type="Gene3D" id="2.60.120.10">
    <property type="entry name" value="Jelly Rolls"/>
    <property type="match status" value="1"/>
</dbReference>
<feature type="domain" description="Cyclic nucleotide-binding" evidence="1">
    <location>
        <begin position="18"/>
        <end position="129"/>
    </location>
</feature>
<dbReference type="PROSITE" id="PS50042">
    <property type="entry name" value="CNMP_BINDING_3"/>
    <property type="match status" value="1"/>
</dbReference>
<sequence length="199" mass="23567">MTPDLNDIEDFVSFLRQFVSLTPEEVKTIVLPALQIRSFHKREVITRAGEIEDYMNFIKKGTLRKYYVQDKEEIIVQISIEGHLISSQESFYTRTPSEYFIDAIEPSVVISLQHDALEKVFASSHNLERLGRKVTEHTMVLKDKWQLSLIRQTPRERFLNFIEKNPEILQRVPQKYLASYLNIKPETFSRFKHLTRQKH</sequence>